<proteinExistence type="predicted"/>
<evidence type="ECO:0000313" key="3">
    <source>
        <dbReference type="EMBL" id="KYQ93440.1"/>
    </source>
</evidence>
<evidence type="ECO:0000256" key="1">
    <source>
        <dbReference type="SAM" id="Coils"/>
    </source>
</evidence>
<dbReference type="InParanoid" id="A0A151ZHU1"/>
<protein>
    <submittedName>
        <fullName evidence="3">Uncharacterized protein</fullName>
    </submittedName>
</protein>
<dbReference type="Gene3D" id="1.20.120.20">
    <property type="entry name" value="Apolipoprotein"/>
    <property type="match status" value="1"/>
</dbReference>
<sequence>MVRNIGYGPDISADFQVSTQYFATYGITHYIYRPGRLHIEDGVDGGLSHAQISNYLEAEITSQFFQDEEDENGNIIPNAGFVEGENGANGFPIDMVATVNRWITTGEDIGENPIEGRDSSILPAAGATTTGIRTTNPTDPPSGSSVSLGTKLKMLIAAGGGAIVGAGGAVIASSGTEIAAGYEAATAALKRGSQYLAERLGRLARRPIDELENKIKEGANNIADEAGNELKKVVDHADEAANEVENGLTQVKNEVEHKVEEGAKKLKGGISRTARDVLNRAKRHQPPK</sequence>
<feature type="coiled-coil region" evidence="1">
    <location>
        <begin position="208"/>
        <end position="261"/>
    </location>
</feature>
<dbReference type="AlphaFoldDB" id="A0A151ZHU1"/>
<reference evidence="3 4" key="1">
    <citation type="submission" date="2015-12" db="EMBL/GenBank/DDBJ databases">
        <title>Dictyostelia acquired genes for synthesis and detection of signals that induce cell-type specialization by lateral gene transfer from prokaryotes.</title>
        <authorList>
            <person name="Gloeckner G."/>
            <person name="Schaap P."/>
        </authorList>
    </citation>
    <scope>NUCLEOTIDE SEQUENCE [LARGE SCALE GENOMIC DNA]</scope>
    <source>
        <strain evidence="3 4">TK</strain>
    </source>
</reference>
<feature type="region of interest" description="Disordered" evidence="2">
    <location>
        <begin position="262"/>
        <end position="288"/>
    </location>
</feature>
<comment type="caution">
    <text evidence="3">The sequence shown here is derived from an EMBL/GenBank/DDBJ whole genome shotgun (WGS) entry which is preliminary data.</text>
</comment>
<gene>
    <name evidence="3" type="ORF">DLAC_06131</name>
</gene>
<keyword evidence="1" id="KW-0175">Coiled coil</keyword>
<dbReference type="Proteomes" id="UP000076078">
    <property type="component" value="Unassembled WGS sequence"/>
</dbReference>
<evidence type="ECO:0000313" key="4">
    <source>
        <dbReference type="Proteomes" id="UP000076078"/>
    </source>
</evidence>
<evidence type="ECO:0000256" key="2">
    <source>
        <dbReference type="SAM" id="MobiDB-lite"/>
    </source>
</evidence>
<name>A0A151ZHU1_TIELA</name>
<accession>A0A151ZHU1</accession>
<dbReference type="EMBL" id="LODT01000028">
    <property type="protein sequence ID" value="KYQ93440.1"/>
    <property type="molecule type" value="Genomic_DNA"/>
</dbReference>
<keyword evidence="4" id="KW-1185">Reference proteome</keyword>
<organism evidence="3 4">
    <name type="scientific">Tieghemostelium lacteum</name>
    <name type="common">Slime mold</name>
    <name type="synonym">Dictyostelium lacteum</name>
    <dbReference type="NCBI Taxonomy" id="361077"/>
    <lineage>
        <taxon>Eukaryota</taxon>
        <taxon>Amoebozoa</taxon>
        <taxon>Evosea</taxon>
        <taxon>Eumycetozoa</taxon>
        <taxon>Dictyostelia</taxon>
        <taxon>Dictyosteliales</taxon>
        <taxon>Raperosteliaceae</taxon>
        <taxon>Tieghemostelium</taxon>
    </lineage>
</organism>